<keyword evidence="3" id="KW-1185">Reference proteome</keyword>
<organism evidence="2 3">
    <name type="scientific">Mycena belliarum</name>
    <dbReference type="NCBI Taxonomy" id="1033014"/>
    <lineage>
        <taxon>Eukaryota</taxon>
        <taxon>Fungi</taxon>
        <taxon>Dikarya</taxon>
        <taxon>Basidiomycota</taxon>
        <taxon>Agaricomycotina</taxon>
        <taxon>Agaricomycetes</taxon>
        <taxon>Agaricomycetidae</taxon>
        <taxon>Agaricales</taxon>
        <taxon>Marasmiineae</taxon>
        <taxon>Mycenaceae</taxon>
        <taxon>Mycena</taxon>
    </lineage>
</organism>
<reference evidence="2" key="1">
    <citation type="submission" date="2023-03" db="EMBL/GenBank/DDBJ databases">
        <title>Massive genome expansion in bonnet fungi (Mycena s.s.) driven by repeated elements and novel gene families across ecological guilds.</title>
        <authorList>
            <consortium name="Lawrence Berkeley National Laboratory"/>
            <person name="Harder C.B."/>
            <person name="Miyauchi S."/>
            <person name="Viragh M."/>
            <person name="Kuo A."/>
            <person name="Thoen E."/>
            <person name="Andreopoulos B."/>
            <person name="Lu D."/>
            <person name="Skrede I."/>
            <person name="Drula E."/>
            <person name="Henrissat B."/>
            <person name="Morin E."/>
            <person name="Kohler A."/>
            <person name="Barry K."/>
            <person name="LaButti K."/>
            <person name="Morin E."/>
            <person name="Salamov A."/>
            <person name="Lipzen A."/>
            <person name="Mereny Z."/>
            <person name="Hegedus B."/>
            <person name="Baldrian P."/>
            <person name="Stursova M."/>
            <person name="Weitz H."/>
            <person name="Taylor A."/>
            <person name="Grigoriev I.V."/>
            <person name="Nagy L.G."/>
            <person name="Martin F."/>
            <person name="Kauserud H."/>
        </authorList>
    </citation>
    <scope>NUCLEOTIDE SEQUENCE</scope>
    <source>
        <strain evidence="2">CBHHK173m</strain>
    </source>
</reference>
<evidence type="ECO:0000256" key="1">
    <source>
        <dbReference type="SAM" id="Coils"/>
    </source>
</evidence>
<dbReference type="EMBL" id="JARJCN010000019">
    <property type="protein sequence ID" value="KAJ7092044.1"/>
    <property type="molecule type" value="Genomic_DNA"/>
</dbReference>
<protein>
    <submittedName>
        <fullName evidence="2">Uncharacterized protein</fullName>
    </submittedName>
</protein>
<evidence type="ECO:0000313" key="3">
    <source>
        <dbReference type="Proteomes" id="UP001222325"/>
    </source>
</evidence>
<keyword evidence="1" id="KW-0175">Coiled coil</keyword>
<name>A0AAD6U7P0_9AGAR</name>
<evidence type="ECO:0000313" key="2">
    <source>
        <dbReference type="EMBL" id="KAJ7092044.1"/>
    </source>
</evidence>
<proteinExistence type="predicted"/>
<dbReference type="Proteomes" id="UP001222325">
    <property type="component" value="Unassembled WGS sequence"/>
</dbReference>
<dbReference type="AlphaFoldDB" id="A0AAD6U7P0"/>
<feature type="coiled-coil region" evidence="1">
    <location>
        <begin position="80"/>
        <end position="107"/>
    </location>
</feature>
<comment type="caution">
    <text evidence="2">The sequence shown here is derived from an EMBL/GenBank/DDBJ whole genome shotgun (WGS) entry which is preliminary data.</text>
</comment>
<gene>
    <name evidence="2" type="ORF">B0H15DRAFT_799775</name>
</gene>
<accession>A0AAD6U7P0</accession>
<sequence>MSFFGEAYAGGKVFIAICRCISSHSAQAQMHGGIEYIEKTASVLKSGLIPAEEAVIYGNANQARLHWTVKKAYFAVSSLKRKAELSMEEFESEMAKQQSEIMAQIEAQVAEDAAAAQYAQDFESDSMYKCPLDDLDGQSILIGHEHAPELDSESTPRHRLIHFAMSAEEASRMLGGEFEDGVQDPVEQLLSNASTMSLASTVEDGSSVYLDW</sequence>